<evidence type="ECO:0000313" key="2">
    <source>
        <dbReference type="EMBL" id="KAK3257146.1"/>
    </source>
</evidence>
<keyword evidence="1" id="KW-0472">Membrane</keyword>
<proteinExistence type="predicted"/>
<comment type="caution">
    <text evidence="2">The sequence shown here is derived from an EMBL/GenBank/DDBJ whole genome shotgun (WGS) entry which is preliminary data.</text>
</comment>
<accession>A0AAE0KQJ8</accession>
<evidence type="ECO:0000256" key="1">
    <source>
        <dbReference type="SAM" id="Phobius"/>
    </source>
</evidence>
<gene>
    <name evidence="2" type="ORF">CYMTET_33756</name>
</gene>
<feature type="non-terminal residue" evidence="2">
    <location>
        <position position="439"/>
    </location>
</feature>
<keyword evidence="1" id="KW-0812">Transmembrane</keyword>
<feature type="transmembrane region" description="Helical" evidence="1">
    <location>
        <begin position="124"/>
        <end position="148"/>
    </location>
</feature>
<dbReference type="Proteomes" id="UP001190700">
    <property type="component" value="Unassembled WGS sequence"/>
</dbReference>
<name>A0AAE0KQJ8_9CHLO</name>
<reference evidence="2 3" key="1">
    <citation type="journal article" date="2015" name="Genome Biol. Evol.">
        <title>Comparative Genomics of a Bacterivorous Green Alga Reveals Evolutionary Causalities and Consequences of Phago-Mixotrophic Mode of Nutrition.</title>
        <authorList>
            <person name="Burns J.A."/>
            <person name="Paasch A."/>
            <person name="Narechania A."/>
            <person name="Kim E."/>
        </authorList>
    </citation>
    <scope>NUCLEOTIDE SEQUENCE [LARGE SCALE GENOMIC DNA]</scope>
    <source>
        <strain evidence="2 3">PLY_AMNH</strain>
    </source>
</reference>
<feature type="transmembrane region" description="Helical" evidence="1">
    <location>
        <begin position="95"/>
        <end position="118"/>
    </location>
</feature>
<evidence type="ECO:0000313" key="3">
    <source>
        <dbReference type="Proteomes" id="UP001190700"/>
    </source>
</evidence>
<keyword evidence="3" id="KW-1185">Reference proteome</keyword>
<dbReference type="InterPro" id="IPR008551">
    <property type="entry name" value="TANGO2"/>
</dbReference>
<dbReference type="AlphaFoldDB" id="A0AAE0KQJ8"/>
<dbReference type="Pfam" id="PF05742">
    <property type="entry name" value="TANGO2"/>
    <property type="match status" value="1"/>
</dbReference>
<dbReference type="EMBL" id="LGRX02020946">
    <property type="protein sequence ID" value="KAK3257146.1"/>
    <property type="molecule type" value="Genomic_DNA"/>
</dbReference>
<sequence>MGILVVHVPEDTKKYPYQALVVSNHEGWLFQHRSRIQQGGIKGSASFHEVISVWAGRVSNTSALLVDADGNVAAFLARYRTWIPLLFTPSFNISVLMAICGPFFASVGLATLFCTVLYPGSHPPVPYIIAVVFACLYIASTLFVPLLGMGEEVYGTEKSEAFCSGLLIEMAIRFKESDVVLQGIWDRMKRVLERHAGRTHWIAVLGLHKGTKWVVANQLMQELMDGQAYLVPGVHAWASATHSIAPNKEAHATQKFARTLESVVAAPRANRDVWEEHMVARMLEMLSDTQPTRIQTSSSGQYLDVAQRLSSLFVKPFATVCKGGYGTVQSTVYMVRLDGTAFAVDRTLTRKDYAWCTRCYEMPSPAMELPEARAWTGEGSSRQALGLLQRRGRVPAQQPYPLAHRLGEALAKEPATELSLPGSRRAAVAMILRPCRSSQ</sequence>
<protein>
    <submittedName>
        <fullName evidence="2">Uncharacterized protein</fullName>
    </submittedName>
</protein>
<keyword evidence="1" id="KW-1133">Transmembrane helix</keyword>
<organism evidence="2 3">
    <name type="scientific">Cymbomonas tetramitiformis</name>
    <dbReference type="NCBI Taxonomy" id="36881"/>
    <lineage>
        <taxon>Eukaryota</taxon>
        <taxon>Viridiplantae</taxon>
        <taxon>Chlorophyta</taxon>
        <taxon>Pyramimonadophyceae</taxon>
        <taxon>Pyramimonadales</taxon>
        <taxon>Pyramimonadaceae</taxon>
        <taxon>Cymbomonas</taxon>
    </lineage>
</organism>